<dbReference type="GeneID" id="40085652"/>
<accession>A0A1Z1LXW7</accession>
<dbReference type="RefSeq" id="YP_009609568.1">
    <property type="nucleotide sequence ID" value="NC_041996.1"/>
</dbReference>
<name>A0A1Z1LXW7_9CAUD</name>
<keyword evidence="2" id="KW-1185">Reference proteome</keyword>
<reference evidence="1 2" key="1">
    <citation type="submission" date="2017-04" db="EMBL/GenBank/DDBJ databases">
        <title>Environmental T4-family bacteriophages evolve to escape abortive infection via multiple routes in a bacterial host employing altruistic suicide through Type III toxin-antitoxin systems.</title>
        <authorList>
            <person name="Chen B."/>
            <person name="Salmond G.P.C."/>
            <person name="Akusobi C."/>
            <person name="Fang X."/>
        </authorList>
    </citation>
    <scope>NUCLEOTIDE SEQUENCE [LARGE SCALE GENOMIC DNA]</scope>
</reference>
<dbReference type="Proteomes" id="UP000225148">
    <property type="component" value="Segment"/>
</dbReference>
<dbReference type="OrthoDB" id="38265at10239"/>
<evidence type="ECO:0000313" key="1">
    <source>
        <dbReference type="EMBL" id="ARW57666.1"/>
    </source>
</evidence>
<proteinExistence type="predicted"/>
<dbReference type="EMBL" id="MF036690">
    <property type="protein sequence ID" value="ARW57666.1"/>
    <property type="molecule type" value="Genomic_DNA"/>
</dbReference>
<evidence type="ECO:0000313" key="2">
    <source>
        <dbReference type="Proteomes" id="UP000225148"/>
    </source>
</evidence>
<protein>
    <submittedName>
        <fullName evidence="1">Uncharacterized protein</fullName>
    </submittedName>
</protein>
<sequence>MLLHQQNVETENKMKLEIVAKDMVKMNEAAVQYGCEVVSAKLISKCHLVVLEGTKDALMDFNDEFFFKNRDLHQNYMNEILSA</sequence>
<organism evidence="1 2">
    <name type="scientific">Serratia phage CHI14</name>
    <dbReference type="NCBI Taxonomy" id="2006941"/>
    <lineage>
        <taxon>Viruses</taxon>
        <taxon>Duplodnaviria</taxon>
        <taxon>Heunggongvirae</taxon>
        <taxon>Uroviricota</taxon>
        <taxon>Caudoviricetes</taxon>
        <taxon>Pantevenvirales</taxon>
        <taxon>Straboviridae</taxon>
        <taxon>Tevenvirinae</taxon>
        <taxon>Winklervirus</taxon>
        <taxon>Winklervirus chi14</taxon>
    </lineage>
</organism>
<dbReference type="KEGG" id="vg:40085652"/>